<dbReference type="EMBL" id="JYDO01000006">
    <property type="protein sequence ID" value="KRZ79613.1"/>
    <property type="molecule type" value="Genomic_DNA"/>
</dbReference>
<proteinExistence type="predicted"/>
<accession>A0A0V1N6K2</accession>
<organism evidence="1 2">
    <name type="scientific">Trichinella papuae</name>
    <dbReference type="NCBI Taxonomy" id="268474"/>
    <lineage>
        <taxon>Eukaryota</taxon>
        <taxon>Metazoa</taxon>
        <taxon>Ecdysozoa</taxon>
        <taxon>Nematoda</taxon>
        <taxon>Enoplea</taxon>
        <taxon>Dorylaimia</taxon>
        <taxon>Trichinellida</taxon>
        <taxon>Trichinellidae</taxon>
        <taxon>Trichinella</taxon>
    </lineage>
</organism>
<reference evidence="1 2" key="1">
    <citation type="submission" date="2015-01" db="EMBL/GenBank/DDBJ databases">
        <title>Evolution of Trichinella species and genotypes.</title>
        <authorList>
            <person name="Korhonen P.K."/>
            <person name="Edoardo P."/>
            <person name="Giuseppe L.R."/>
            <person name="Gasser R.B."/>
        </authorList>
    </citation>
    <scope>NUCLEOTIDE SEQUENCE [LARGE SCALE GENOMIC DNA]</scope>
    <source>
        <strain evidence="1">ISS1980</strain>
    </source>
</reference>
<protein>
    <submittedName>
        <fullName evidence="1">Uncharacterized protein</fullName>
    </submittedName>
</protein>
<comment type="caution">
    <text evidence="1">The sequence shown here is derived from an EMBL/GenBank/DDBJ whole genome shotgun (WGS) entry which is preliminary data.</text>
</comment>
<gene>
    <name evidence="1" type="ORF">T10_3435</name>
</gene>
<name>A0A0V1N6K2_9BILA</name>
<dbReference type="Proteomes" id="UP000054843">
    <property type="component" value="Unassembled WGS sequence"/>
</dbReference>
<keyword evidence="2" id="KW-1185">Reference proteome</keyword>
<evidence type="ECO:0000313" key="2">
    <source>
        <dbReference type="Proteomes" id="UP000054843"/>
    </source>
</evidence>
<sequence>MFYKSEFHQTMQQFPLRILLSERHRIRVYSAGHRLMHLSKSFASSAYADLPYLPTNLLADELVEHFANRYADAIYSSPSCPENVDS</sequence>
<evidence type="ECO:0000313" key="1">
    <source>
        <dbReference type="EMBL" id="KRZ79613.1"/>
    </source>
</evidence>
<dbReference type="AlphaFoldDB" id="A0A0V1N6K2"/>